<dbReference type="UniPathway" id="UPA00545">
    <property type="reaction ID" value="UER00823"/>
</dbReference>
<comment type="subcellular location">
    <subcellularLocation>
        <location evidence="1">Secreted</location>
        <location evidence="1">Cell wall</location>
    </subcellularLocation>
</comment>
<evidence type="ECO:0000256" key="1">
    <source>
        <dbReference type="ARBA" id="ARBA00004191"/>
    </source>
</evidence>
<accession>A0A151R9A1</accession>
<evidence type="ECO:0000256" key="8">
    <source>
        <dbReference type="ARBA" id="ARBA00023180"/>
    </source>
</evidence>
<organism evidence="12 13">
    <name type="scientific">Cajanus cajan</name>
    <name type="common">Pigeon pea</name>
    <name type="synonym">Cajanus indicus</name>
    <dbReference type="NCBI Taxonomy" id="3821"/>
    <lineage>
        <taxon>Eukaryota</taxon>
        <taxon>Viridiplantae</taxon>
        <taxon>Streptophyta</taxon>
        <taxon>Embryophyta</taxon>
        <taxon>Tracheophyta</taxon>
        <taxon>Spermatophyta</taxon>
        <taxon>Magnoliopsida</taxon>
        <taxon>eudicotyledons</taxon>
        <taxon>Gunneridae</taxon>
        <taxon>Pentapetalae</taxon>
        <taxon>rosids</taxon>
        <taxon>fabids</taxon>
        <taxon>Fabales</taxon>
        <taxon>Fabaceae</taxon>
        <taxon>Papilionoideae</taxon>
        <taxon>50 kb inversion clade</taxon>
        <taxon>NPAAA clade</taxon>
        <taxon>indigoferoid/millettioid clade</taxon>
        <taxon>Phaseoleae</taxon>
        <taxon>Cajanus</taxon>
    </lineage>
</organism>
<dbReference type="EMBL" id="KQ483940">
    <property type="protein sequence ID" value="KYP39073.1"/>
    <property type="molecule type" value="Genomic_DNA"/>
</dbReference>
<dbReference type="InterPro" id="IPR012334">
    <property type="entry name" value="Pectin_lyas_fold"/>
</dbReference>
<protein>
    <recommendedName>
        <fullName evidence="4">pectinesterase</fullName>
        <ecNumber evidence="4">3.1.1.11</ecNumber>
    </recommendedName>
</protein>
<sequence length="317" mass="35023">MVLVITCNVCESQNCANPPKTIIVSKSSKANFETIQSAIDSVPEQNSQWIHIQISSGVYKEQVQVPMNKPCIYLEGAGSKSTSIEWGDHLNATFFSKANYTIANGITFTNSLNTPDQIAITQAVAARIHADKCAFFNCAFLGVQDTLYDDFGRHYYHNCYIQGGVDFIFGNGQSIFEASQLYFSMGKDGPKRNGCFTAQERESPNDTSGFVFKNCSLNGTGGHAILGRSLKAYARVIIANSFLSDVVSPEGWNARTFVGQEKTITFVEEGNYGPGANKSKRVNWVKHLSGHELDQFLDISFIDKEGWFARLPAKIFI</sequence>
<evidence type="ECO:0000313" key="12">
    <source>
        <dbReference type="EMBL" id="KYP39073.1"/>
    </source>
</evidence>
<dbReference type="PANTHER" id="PTHR31321:SF134">
    <property type="entry name" value="PECTINESTERASE"/>
    <property type="match status" value="1"/>
</dbReference>
<dbReference type="PANTHER" id="PTHR31321">
    <property type="entry name" value="ACYL-COA THIOESTER HYDROLASE YBHC-RELATED"/>
    <property type="match status" value="1"/>
</dbReference>
<evidence type="ECO:0000256" key="3">
    <source>
        <dbReference type="ARBA" id="ARBA00008891"/>
    </source>
</evidence>
<dbReference type="Proteomes" id="UP000075243">
    <property type="component" value="Unassembled WGS sequence"/>
</dbReference>
<name>A0A151R9A1_CAJCA</name>
<dbReference type="STRING" id="3821.A0A151R9A1"/>
<evidence type="ECO:0000256" key="2">
    <source>
        <dbReference type="ARBA" id="ARBA00005184"/>
    </source>
</evidence>
<proteinExistence type="inferred from homology"/>
<keyword evidence="5" id="KW-0134">Cell wall</keyword>
<comment type="catalytic activity">
    <reaction evidence="9">
        <text>[(1-&gt;4)-alpha-D-galacturonosyl methyl ester](n) + n H2O = [(1-&gt;4)-alpha-D-galacturonosyl](n) + n methanol + n H(+)</text>
        <dbReference type="Rhea" id="RHEA:22380"/>
        <dbReference type="Rhea" id="RHEA-COMP:14570"/>
        <dbReference type="Rhea" id="RHEA-COMP:14573"/>
        <dbReference type="ChEBI" id="CHEBI:15377"/>
        <dbReference type="ChEBI" id="CHEBI:15378"/>
        <dbReference type="ChEBI" id="CHEBI:17790"/>
        <dbReference type="ChEBI" id="CHEBI:140522"/>
        <dbReference type="ChEBI" id="CHEBI:140523"/>
        <dbReference type="EC" id="3.1.1.11"/>
    </reaction>
</comment>
<evidence type="ECO:0000313" key="13">
    <source>
        <dbReference type="Proteomes" id="UP000075243"/>
    </source>
</evidence>
<evidence type="ECO:0000256" key="7">
    <source>
        <dbReference type="ARBA" id="ARBA00023085"/>
    </source>
</evidence>
<dbReference type="SUPFAM" id="SSF51126">
    <property type="entry name" value="Pectin lyase-like"/>
    <property type="match status" value="1"/>
</dbReference>
<comment type="similarity">
    <text evidence="3">Belongs to the pectinesterase family.</text>
</comment>
<keyword evidence="7" id="KW-0063">Aspartyl esterase</keyword>
<evidence type="ECO:0000256" key="5">
    <source>
        <dbReference type="ARBA" id="ARBA00022512"/>
    </source>
</evidence>
<evidence type="ECO:0000256" key="4">
    <source>
        <dbReference type="ARBA" id="ARBA00013229"/>
    </source>
</evidence>
<keyword evidence="6" id="KW-0378">Hydrolase</keyword>
<dbReference type="Pfam" id="PF01095">
    <property type="entry name" value="Pectinesterase"/>
    <property type="match status" value="1"/>
</dbReference>
<keyword evidence="13" id="KW-1185">Reference proteome</keyword>
<evidence type="ECO:0000256" key="10">
    <source>
        <dbReference type="ARBA" id="ARBA00057335"/>
    </source>
</evidence>
<evidence type="ECO:0000256" key="6">
    <source>
        <dbReference type="ARBA" id="ARBA00022801"/>
    </source>
</evidence>
<feature type="domain" description="Pectinesterase catalytic" evidence="11">
    <location>
        <begin position="22"/>
        <end position="302"/>
    </location>
</feature>
<comment type="pathway">
    <text evidence="2">Glycan metabolism; pectin degradation; 2-dehydro-3-deoxy-D-gluconate from pectin: step 1/5.</text>
</comment>
<keyword evidence="8" id="KW-0325">Glycoprotein</keyword>
<dbReference type="InterPro" id="IPR011050">
    <property type="entry name" value="Pectin_lyase_fold/virulence"/>
</dbReference>
<dbReference type="AlphaFoldDB" id="A0A151R9A1"/>
<reference evidence="12" key="1">
    <citation type="journal article" date="2012" name="Nat. Biotechnol.">
        <title>Draft genome sequence of pigeonpea (Cajanus cajan), an orphan legume crop of resource-poor farmers.</title>
        <authorList>
            <person name="Varshney R.K."/>
            <person name="Chen W."/>
            <person name="Li Y."/>
            <person name="Bharti A.K."/>
            <person name="Saxena R.K."/>
            <person name="Schlueter J.A."/>
            <person name="Donoghue M.T."/>
            <person name="Azam S."/>
            <person name="Fan G."/>
            <person name="Whaley A.M."/>
            <person name="Farmer A.D."/>
            <person name="Sheridan J."/>
            <person name="Iwata A."/>
            <person name="Tuteja R."/>
            <person name="Penmetsa R.V."/>
            <person name="Wu W."/>
            <person name="Upadhyaya H.D."/>
            <person name="Yang S.P."/>
            <person name="Shah T."/>
            <person name="Saxena K.B."/>
            <person name="Michael T."/>
            <person name="McCombie W.R."/>
            <person name="Yang B."/>
            <person name="Zhang G."/>
            <person name="Yang H."/>
            <person name="Wang J."/>
            <person name="Spillane C."/>
            <person name="Cook D.R."/>
            <person name="May G.D."/>
            <person name="Xu X."/>
            <person name="Jackson S.A."/>
        </authorList>
    </citation>
    <scope>NUCLEOTIDE SEQUENCE [LARGE SCALE GENOMIC DNA]</scope>
</reference>
<dbReference type="GO" id="GO:0042545">
    <property type="term" value="P:cell wall modification"/>
    <property type="evidence" value="ECO:0007669"/>
    <property type="project" value="InterPro"/>
</dbReference>
<evidence type="ECO:0000256" key="9">
    <source>
        <dbReference type="ARBA" id="ARBA00047928"/>
    </source>
</evidence>
<comment type="function">
    <text evidence="10">Acts in the modification of cell walls via demethylesterification of cell wall pectin.</text>
</comment>
<dbReference type="GO" id="GO:0030599">
    <property type="term" value="F:pectinesterase activity"/>
    <property type="evidence" value="ECO:0007669"/>
    <property type="project" value="UniProtKB-EC"/>
</dbReference>
<dbReference type="InterPro" id="IPR000070">
    <property type="entry name" value="Pectinesterase_cat"/>
</dbReference>
<dbReference type="EC" id="3.1.1.11" evidence="4"/>
<dbReference type="FunFam" id="2.160.20.10:FF:000013">
    <property type="entry name" value="Pectinesterase"/>
    <property type="match status" value="1"/>
</dbReference>
<dbReference type="Gene3D" id="2.160.20.10">
    <property type="entry name" value="Single-stranded right-handed beta-helix, Pectin lyase-like"/>
    <property type="match status" value="1"/>
</dbReference>
<gene>
    <name evidence="12" type="ORF">KK1_039644</name>
</gene>
<evidence type="ECO:0000259" key="11">
    <source>
        <dbReference type="Pfam" id="PF01095"/>
    </source>
</evidence>
<dbReference type="GO" id="GO:0045490">
    <property type="term" value="P:pectin catabolic process"/>
    <property type="evidence" value="ECO:0007669"/>
    <property type="project" value="UniProtKB-UniPathway"/>
</dbReference>
<keyword evidence="5" id="KW-0964">Secreted</keyword>
<dbReference type="Gramene" id="C.cajan_45150.t">
    <property type="protein sequence ID" value="C.cajan_45150.t"/>
    <property type="gene ID" value="C.cajan_45150"/>
</dbReference>